<feature type="domain" description="FAD-binding PCMH-type" evidence="4">
    <location>
        <begin position="155"/>
        <end position="340"/>
    </location>
</feature>
<dbReference type="Proteomes" id="UP001174934">
    <property type="component" value="Unassembled WGS sequence"/>
</dbReference>
<evidence type="ECO:0000256" key="1">
    <source>
        <dbReference type="ARBA" id="ARBA00005466"/>
    </source>
</evidence>
<dbReference type="InterPro" id="IPR036318">
    <property type="entry name" value="FAD-bd_PCMH-like_sf"/>
</dbReference>
<evidence type="ECO:0000256" key="3">
    <source>
        <dbReference type="SAM" id="MobiDB-lite"/>
    </source>
</evidence>
<dbReference type="GO" id="GO:0071949">
    <property type="term" value="F:FAD binding"/>
    <property type="evidence" value="ECO:0007669"/>
    <property type="project" value="InterPro"/>
</dbReference>
<dbReference type="EMBL" id="JAULSR010000001">
    <property type="protein sequence ID" value="KAK0634263.1"/>
    <property type="molecule type" value="Genomic_DNA"/>
</dbReference>
<feature type="region of interest" description="Disordered" evidence="3">
    <location>
        <begin position="1"/>
        <end position="22"/>
    </location>
</feature>
<evidence type="ECO:0000259" key="4">
    <source>
        <dbReference type="PROSITE" id="PS51387"/>
    </source>
</evidence>
<dbReference type="SUPFAM" id="SSF56176">
    <property type="entry name" value="FAD-binding/transporter-associated domain-like"/>
    <property type="match status" value="1"/>
</dbReference>
<dbReference type="PANTHER" id="PTHR13878:SF91">
    <property type="entry name" value="FAD BINDING DOMAIN PROTEIN (AFU_ORTHOLOGUE AFUA_6G12070)-RELATED"/>
    <property type="match status" value="1"/>
</dbReference>
<comment type="similarity">
    <text evidence="1">Belongs to the oxygen-dependent FAD-linked oxidoreductase family.</text>
</comment>
<organism evidence="5 6">
    <name type="scientific">Bombardia bombarda</name>
    <dbReference type="NCBI Taxonomy" id="252184"/>
    <lineage>
        <taxon>Eukaryota</taxon>
        <taxon>Fungi</taxon>
        <taxon>Dikarya</taxon>
        <taxon>Ascomycota</taxon>
        <taxon>Pezizomycotina</taxon>
        <taxon>Sordariomycetes</taxon>
        <taxon>Sordariomycetidae</taxon>
        <taxon>Sordariales</taxon>
        <taxon>Lasiosphaeriaceae</taxon>
        <taxon>Bombardia</taxon>
    </lineage>
</organism>
<protein>
    <recommendedName>
        <fullName evidence="4">FAD-binding PCMH-type domain-containing protein</fullName>
    </recommendedName>
</protein>
<dbReference type="Pfam" id="PF08031">
    <property type="entry name" value="BBE"/>
    <property type="match status" value="1"/>
</dbReference>
<sequence length="608" mass="64810">MEVLNNNTWTPRSGEKTGNPESLSSLAPAFSSFFKTVCANQAALRPAISTDDAVCRTIPGDASWPNRYDWAALNATVNGRLIATVPIAAPCHNSFTGQGYPNKPLSTYNEDQCAALRNSWYLPETQMASSSAPMSYTQSNNSCNPWLDPDTPCTIGGLAVYAIDAASLTHIQAGLAFARVHNIRIVIRNSGHDYMGKSTGAHSLALWTHNLNSLQLISSYAGPGTTAGTSYTGPAIKIGAGVHGHDAYAFASTHNLVVISGNCPTVGIAGGYSQGGGHGPLASLHGLGADQVLSWEVILAGGTLVTADSTTHPDLYWALRGGGGGTYGVVVSMTVKAHPDSYASTAFITVLDNGTNTDAIYSAIGSFMSTLPSIVDAGIYALFLATPQGFFVTPAFAHGKHQAELDALLQPTVQELEKLGLAYSYASIEFPTFLAAYEALPLLWNVSQHNTGGRLIPRDLLTTNPAGLLSAIRNVGSQTLFSGVAFNVSHSVSSPDENAVNPYFRESIFNVFLGVPIDYFNWTANLATMDHITNELLPPLEALTPNGAAYMNEADPQQSDFKEVFFGAHYPRLLQIKDKYDPHGMFYAVTAVGSDRWAEQSDGRLCRV</sequence>
<dbReference type="AlphaFoldDB" id="A0AA39XHT7"/>
<dbReference type="InterPro" id="IPR016169">
    <property type="entry name" value="FAD-bd_PCMH_sub2"/>
</dbReference>
<dbReference type="PROSITE" id="PS51387">
    <property type="entry name" value="FAD_PCMH"/>
    <property type="match status" value="1"/>
</dbReference>
<dbReference type="Pfam" id="PF01565">
    <property type="entry name" value="FAD_binding_4"/>
    <property type="match status" value="1"/>
</dbReference>
<dbReference type="InterPro" id="IPR050432">
    <property type="entry name" value="FAD-linked_Oxidoreductases_BP"/>
</dbReference>
<dbReference type="GO" id="GO:0016491">
    <property type="term" value="F:oxidoreductase activity"/>
    <property type="evidence" value="ECO:0007669"/>
    <property type="project" value="UniProtKB-KW"/>
</dbReference>
<feature type="compositionally biased region" description="Polar residues" evidence="3">
    <location>
        <begin position="1"/>
        <end position="11"/>
    </location>
</feature>
<dbReference type="InterPro" id="IPR016166">
    <property type="entry name" value="FAD-bd_PCMH"/>
</dbReference>
<gene>
    <name evidence="5" type="ORF">B0T17DRAFT_611304</name>
</gene>
<keyword evidence="2" id="KW-0560">Oxidoreductase</keyword>
<evidence type="ECO:0000313" key="5">
    <source>
        <dbReference type="EMBL" id="KAK0634263.1"/>
    </source>
</evidence>
<dbReference type="InterPro" id="IPR006094">
    <property type="entry name" value="Oxid_FAD_bind_N"/>
</dbReference>
<evidence type="ECO:0000256" key="2">
    <source>
        <dbReference type="ARBA" id="ARBA00023002"/>
    </source>
</evidence>
<name>A0AA39XHT7_9PEZI</name>
<dbReference type="Gene3D" id="3.30.465.10">
    <property type="match status" value="2"/>
</dbReference>
<reference evidence="5" key="1">
    <citation type="submission" date="2023-06" db="EMBL/GenBank/DDBJ databases">
        <title>Genome-scale phylogeny and comparative genomics of the fungal order Sordariales.</title>
        <authorList>
            <consortium name="Lawrence Berkeley National Laboratory"/>
            <person name="Hensen N."/>
            <person name="Bonometti L."/>
            <person name="Westerberg I."/>
            <person name="Brannstrom I.O."/>
            <person name="Guillou S."/>
            <person name="Cros-Aarteil S."/>
            <person name="Calhoun S."/>
            <person name="Haridas S."/>
            <person name="Kuo A."/>
            <person name="Mondo S."/>
            <person name="Pangilinan J."/>
            <person name="Riley R."/>
            <person name="LaButti K."/>
            <person name="Andreopoulos B."/>
            <person name="Lipzen A."/>
            <person name="Chen C."/>
            <person name="Yanf M."/>
            <person name="Daum C."/>
            <person name="Ng V."/>
            <person name="Clum A."/>
            <person name="Steindorff A."/>
            <person name="Ohm R."/>
            <person name="Martin F."/>
            <person name="Silar P."/>
            <person name="Natvig D."/>
            <person name="Lalanne C."/>
            <person name="Gautier V."/>
            <person name="Ament-velasquez S.L."/>
            <person name="Kruys A."/>
            <person name="Hutchinson M.I."/>
            <person name="Powell A.J."/>
            <person name="Barry K."/>
            <person name="Miller A.N."/>
            <person name="Grigoriev I.V."/>
            <person name="Debuchy R."/>
            <person name="Gladieux P."/>
            <person name="Thoren M.H."/>
            <person name="Johannesson H."/>
        </authorList>
    </citation>
    <scope>NUCLEOTIDE SEQUENCE</scope>
    <source>
        <strain evidence="5">SMH3391-2</strain>
    </source>
</reference>
<dbReference type="InterPro" id="IPR012951">
    <property type="entry name" value="BBE"/>
</dbReference>
<accession>A0AA39XHT7</accession>
<dbReference type="PANTHER" id="PTHR13878">
    <property type="entry name" value="GULONOLACTONE OXIDASE"/>
    <property type="match status" value="1"/>
</dbReference>
<proteinExistence type="inferred from homology"/>
<keyword evidence="6" id="KW-1185">Reference proteome</keyword>
<evidence type="ECO:0000313" key="6">
    <source>
        <dbReference type="Proteomes" id="UP001174934"/>
    </source>
</evidence>
<comment type="caution">
    <text evidence="5">The sequence shown here is derived from an EMBL/GenBank/DDBJ whole genome shotgun (WGS) entry which is preliminary data.</text>
</comment>